<dbReference type="GO" id="GO:0015421">
    <property type="term" value="F:ABC-type oligopeptide transporter activity"/>
    <property type="evidence" value="ECO:0007669"/>
    <property type="project" value="TreeGrafter"/>
</dbReference>
<keyword evidence="4" id="KW-1185">Reference proteome</keyword>
<feature type="non-terminal residue" evidence="2">
    <location>
        <position position="1"/>
    </location>
</feature>
<protein>
    <recommendedName>
        <fullName evidence="5">p-glycoprotein</fullName>
    </recommendedName>
</protein>
<dbReference type="OrthoDB" id="6500128at2759"/>
<sequence length="80" mass="9099">RTTLIVAHRLSTISHADLIIVLKEGEIVERGGHEYLLQLNGVYASMWNEQSTSYLEPTLNTDEVKQDEEPLVNLDDNPHK</sequence>
<evidence type="ECO:0000256" key="1">
    <source>
        <dbReference type="SAM" id="MobiDB-lite"/>
    </source>
</evidence>
<gene>
    <name evidence="2" type="ORF">GPM918_LOCUS37934</name>
    <name evidence="3" type="ORF">SRO942_LOCUS38721</name>
</gene>
<organism evidence="2 4">
    <name type="scientific">Didymodactylos carnosus</name>
    <dbReference type="NCBI Taxonomy" id="1234261"/>
    <lineage>
        <taxon>Eukaryota</taxon>
        <taxon>Metazoa</taxon>
        <taxon>Spiralia</taxon>
        <taxon>Gnathifera</taxon>
        <taxon>Rotifera</taxon>
        <taxon>Eurotatoria</taxon>
        <taxon>Bdelloidea</taxon>
        <taxon>Philodinida</taxon>
        <taxon>Philodinidae</taxon>
        <taxon>Didymodactylos</taxon>
    </lineage>
</organism>
<dbReference type="Gene3D" id="3.40.50.300">
    <property type="entry name" value="P-loop containing nucleotide triphosphate hydrolases"/>
    <property type="match status" value="1"/>
</dbReference>
<dbReference type="InterPro" id="IPR027417">
    <property type="entry name" value="P-loop_NTPase"/>
</dbReference>
<evidence type="ECO:0008006" key="5">
    <source>
        <dbReference type="Google" id="ProtNLM"/>
    </source>
</evidence>
<dbReference type="PANTHER" id="PTHR43394">
    <property type="entry name" value="ATP-DEPENDENT PERMEASE MDL1, MITOCHONDRIAL"/>
    <property type="match status" value="1"/>
</dbReference>
<dbReference type="EMBL" id="CAJNOQ010024583">
    <property type="protein sequence ID" value="CAF1528831.1"/>
    <property type="molecule type" value="Genomic_DNA"/>
</dbReference>
<feature type="region of interest" description="Disordered" evidence="1">
    <location>
        <begin position="61"/>
        <end position="80"/>
    </location>
</feature>
<dbReference type="GO" id="GO:0005743">
    <property type="term" value="C:mitochondrial inner membrane"/>
    <property type="evidence" value="ECO:0007669"/>
    <property type="project" value="TreeGrafter"/>
</dbReference>
<comment type="caution">
    <text evidence="2">The sequence shown here is derived from an EMBL/GenBank/DDBJ whole genome shotgun (WGS) entry which is preliminary data.</text>
</comment>
<dbReference type="Proteomes" id="UP000663829">
    <property type="component" value="Unassembled WGS sequence"/>
</dbReference>
<reference evidence="2" key="1">
    <citation type="submission" date="2021-02" db="EMBL/GenBank/DDBJ databases">
        <authorList>
            <person name="Nowell W R."/>
        </authorList>
    </citation>
    <scope>NUCLEOTIDE SEQUENCE</scope>
</reference>
<dbReference type="InterPro" id="IPR039421">
    <property type="entry name" value="Type_1_exporter"/>
</dbReference>
<dbReference type="AlphaFoldDB" id="A0A815VDS4"/>
<accession>A0A815VDS4</accession>
<proteinExistence type="predicted"/>
<dbReference type="GO" id="GO:0090374">
    <property type="term" value="P:oligopeptide export from mitochondrion"/>
    <property type="evidence" value="ECO:0007669"/>
    <property type="project" value="TreeGrafter"/>
</dbReference>
<evidence type="ECO:0000313" key="3">
    <source>
        <dbReference type="EMBL" id="CAF4388002.1"/>
    </source>
</evidence>
<dbReference type="Proteomes" id="UP000681722">
    <property type="component" value="Unassembled WGS sequence"/>
</dbReference>
<name>A0A815VDS4_9BILA</name>
<dbReference type="SUPFAM" id="SSF52540">
    <property type="entry name" value="P-loop containing nucleoside triphosphate hydrolases"/>
    <property type="match status" value="1"/>
</dbReference>
<evidence type="ECO:0000313" key="2">
    <source>
        <dbReference type="EMBL" id="CAF1528831.1"/>
    </source>
</evidence>
<evidence type="ECO:0000313" key="4">
    <source>
        <dbReference type="Proteomes" id="UP000663829"/>
    </source>
</evidence>
<dbReference type="PANTHER" id="PTHR43394:SF1">
    <property type="entry name" value="ATP-BINDING CASSETTE SUB-FAMILY B MEMBER 10, MITOCHONDRIAL"/>
    <property type="match status" value="1"/>
</dbReference>
<dbReference type="EMBL" id="CAJOBC010090155">
    <property type="protein sequence ID" value="CAF4388002.1"/>
    <property type="molecule type" value="Genomic_DNA"/>
</dbReference>